<dbReference type="InterPro" id="IPR006016">
    <property type="entry name" value="UspA"/>
</dbReference>
<dbReference type="EMBL" id="QFQP01000003">
    <property type="protein sequence ID" value="PZR16574.1"/>
    <property type="molecule type" value="Genomic_DNA"/>
</dbReference>
<dbReference type="InterPro" id="IPR006015">
    <property type="entry name" value="Universal_stress_UspA"/>
</dbReference>
<dbReference type="AlphaFoldDB" id="A0A2W5VL52"/>
<evidence type="ECO:0000313" key="6">
    <source>
        <dbReference type="Proteomes" id="UP000249061"/>
    </source>
</evidence>
<dbReference type="CDD" id="cd00293">
    <property type="entry name" value="USP-like"/>
    <property type="match status" value="1"/>
</dbReference>
<dbReference type="Pfam" id="PF00582">
    <property type="entry name" value="Usp"/>
    <property type="match status" value="1"/>
</dbReference>
<evidence type="ECO:0000313" key="5">
    <source>
        <dbReference type="EMBL" id="PZR16574.1"/>
    </source>
</evidence>
<keyword evidence="3" id="KW-0067">ATP-binding</keyword>
<dbReference type="Proteomes" id="UP000249061">
    <property type="component" value="Unassembled WGS sequence"/>
</dbReference>
<protein>
    <submittedName>
        <fullName evidence="5">Universal stress protein</fullName>
    </submittedName>
</protein>
<dbReference type="PANTHER" id="PTHR46268:SF27">
    <property type="entry name" value="UNIVERSAL STRESS PROTEIN RV2623"/>
    <property type="match status" value="1"/>
</dbReference>
<dbReference type="SUPFAM" id="SSF52402">
    <property type="entry name" value="Adenine nucleotide alpha hydrolases-like"/>
    <property type="match status" value="1"/>
</dbReference>
<name>A0A2W5VL52_9BACT</name>
<reference evidence="5 6" key="1">
    <citation type="submission" date="2017-08" db="EMBL/GenBank/DDBJ databases">
        <title>Infants hospitalized years apart are colonized by the same room-sourced microbial strains.</title>
        <authorList>
            <person name="Brooks B."/>
            <person name="Olm M.R."/>
            <person name="Firek B.A."/>
            <person name="Baker R."/>
            <person name="Thomas B.C."/>
            <person name="Morowitz M.J."/>
            <person name="Banfield J.F."/>
        </authorList>
    </citation>
    <scope>NUCLEOTIDE SEQUENCE [LARGE SCALE GENOMIC DNA]</scope>
    <source>
        <strain evidence="5">S2_003_000_R2_14</strain>
    </source>
</reference>
<dbReference type="InterPro" id="IPR014729">
    <property type="entry name" value="Rossmann-like_a/b/a_fold"/>
</dbReference>
<evidence type="ECO:0000256" key="1">
    <source>
        <dbReference type="ARBA" id="ARBA00008791"/>
    </source>
</evidence>
<keyword evidence="2" id="KW-0547">Nucleotide-binding</keyword>
<dbReference type="PANTHER" id="PTHR46268">
    <property type="entry name" value="STRESS RESPONSE PROTEIN NHAX"/>
    <property type="match status" value="1"/>
</dbReference>
<proteinExistence type="inferred from homology"/>
<accession>A0A2W5VL52</accession>
<dbReference type="GO" id="GO:0005524">
    <property type="term" value="F:ATP binding"/>
    <property type="evidence" value="ECO:0007669"/>
    <property type="project" value="UniProtKB-KW"/>
</dbReference>
<dbReference type="PRINTS" id="PR01438">
    <property type="entry name" value="UNVRSLSTRESS"/>
</dbReference>
<evidence type="ECO:0000256" key="3">
    <source>
        <dbReference type="ARBA" id="ARBA00022840"/>
    </source>
</evidence>
<feature type="domain" description="UspA" evidence="4">
    <location>
        <begin position="1"/>
        <end position="138"/>
    </location>
</feature>
<organism evidence="5 6">
    <name type="scientific">Archangium gephyra</name>
    <dbReference type="NCBI Taxonomy" id="48"/>
    <lineage>
        <taxon>Bacteria</taxon>
        <taxon>Pseudomonadati</taxon>
        <taxon>Myxococcota</taxon>
        <taxon>Myxococcia</taxon>
        <taxon>Myxococcales</taxon>
        <taxon>Cystobacterineae</taxon>
        <taxon>Archangiaceae</taxon>
        <taxon>Archangium</taxon>
    </lineage>
</organism>
<evidence type="ECO:0000259" key="4">
    <source>
        <dbReference type="Pfam" id="PF00582"/>
    </source>
</evidence>
<gene>
    <name evidence="5" type="ORF">DI536_05255</name>
</gene>
<comment type="caution">
    <text evidence="5">The sequence shown here is derived from an EMBL/GenBank/DDBJ whole genome shotgun (WGS) entry which is preliminary data.</text>
</comment>
<sequence length="138" mass="14315">MKKILVAVDGSGPSMVAARLALELARATGATLTAAYSVAPLVVPGEVAFPVMSDLLAAEQTRGQAVLEDVVKALGAPDVRTLLLSGSPAERLAEVATQDEYDLVVVGSRGRNAVARVLLGSVADRLMHICTRPVLVAR</sequence>
<dbReference type="Gene3D" id="3.40.50.620">
    <property type="entry name" value="HUPs"/>
    <property type="match status" value="1"/>
</dbReference>
<comment type="similarity">
    <text evidence="1">Belongs to the universal stress protein A family.</text>
</comment>
<evidence type="ECO:0000256" key="2">
    <source>
        <dbReference type="ARBA" id="ARBA00022741"/>
    </source>
</evidence>